<keyword evidence="2" id="KW-1185">Reference proteome</keyword>
<dbReference type="AlphaFoldDB" id="I3VRR9"/>
<evidence type="ECO:0000313" key="2">
    <source>
        <dbReference type="Proteomes" id="UP000006178"/>
    </source>
</evidence>
<accession>I3VRR9</accession>
<name>I3VRR9_THESW</name>
<sequence>MCGEASFYVYKGCNVENLITVMQNAEYEPARDYIECL</sequence>
<gene>
    <name evidence="1" type="ordered locus">Tsac_0178</name>
</gene>
<dbReference type="KEGG" id="tsh:Tsac_0178"/>
<reference evidence="1 2" key="1">
    <citation type="journal article" date="2014" name="Appl. Environ. Microbiol.">
        <title>Profile of Secreted Hydrolases, Associated Proteins, and SlpA in Thermoanaerobacterium saccharolyticum during the Degradation of Hemicellulose.</title>
        <authorList>
            <person name="Currie D.H."/>
            <person name="Guss A.M."/>
            <person name="Herring C.D."/>
            <person name="Giannone R.J."/>
            <person name="Johnson C.M."/>
            <person name="Lankford P.K."/>
            <person name="Brown S.D."/>
            <person name="Hettich R.L."/>
            <person name="Lynd L.R."/>
        </authorList>
    </citation>
    <scope>NUCLEOTIDE SEQUENCE [LARGE SCALE GENOMIC DNA]</scope>
    <source>
        <strain evidence="2">DSM 8691 / JW/SL-YS485</strain>
    </source>
</reference>
<dbReference type="BioCyc" id="TSAC1094508:GLMA-180-MONOMER"/>
<protein>
    <submittedName>
        <fullName evidence="1">Uncharacterized protein</fullName>
    </submittedName>
</protein>
<organism evidence="1 2">
    <name type="scientific">Thermoanaerobacterium saccharolyticum (strain DSM 8691 / JW/SL-YS485)</name>
    <dbReference type="NCBI Taxonomy" id="1094508"/>
    <lineage>
        <taxon>Bacteria</taxon>
        <taxon>Bacillati</taxon>
        <taxon>Bacillota</taxon>
        <taxon>Clostridia</taxon>
        <taxon>Thermoanaerobacterales</taxon>
        <taxon>Thermoanaerobacteraceae</taxon>
        <taxon>Thermoanaerobacterium</taxon>
    </lineage>
</organism>
<evidence type="ECO:0000313" key="1">
    <source>
        <dbReference type="EMBL" id="AFK85214.1"/>
    </source>
</evidence>
<dbReference type="Proteomes" id="UP000006178">
    <property type="component" value="Chromosome"/>
</dbReference>
<proteinExistence type="predicted"/>
<dbReference type="EMBL" id="CP003184">
    <property type="protein sequence ID" value="AFK85214.1"/>
    <property type="molecule type" value="Genomic_DNA"/>
</dbReference>